<dbReference type="Pfam" id="PF00072">
    <property type="entry name" value="Response_reg"/>
    <property type="match status" value="1"/>
</dbReference>
<keyword evidence="3 9" id="KW-0597">Phosphoprotein</keyword>
<dbReference type="InterPro" id="IPR011006">
    <property type="entry name" value="CheY-like_superfamily"/>
</dbReference>
<dbReference type="PROSITE" id="PS50110">
    <property type="entry name" value="RESPONSE_REGULATORY"/>
    <property type="match status" value="1"/>
</dbReference>
<dbReference type="Gene3D" id="6.10.250.690">
    <property type="match status" value="1"/>
</dbReference>
<dbReference type="AlphaFoldDB" id="A0A1R3X478"/>
<evidence type="ECO:0000313" key="14">
    <source>
        <dbReference type="Proteomes" id="UP000192455"/>
    </source>
</evidence>
<feature type="DNA-binding region" description="OmpR/PhoB-type" evidence="10">
    <location>
        <begin position="132"/>
        <end position="232"/>
    </location>
</feature>
<dbReference type="CDD" id="cd00383">
    <property type="entry name" value="trans_reg_C"/>
    <property type="match status" value="1"/>
</dbReference>
<dbReference type="GO" id="GO:0000976">
    <property type="term" value="F:transcription cis-regulatory region binding"/>
    <property type="evidence" value="ECO:0007669"/>
    <property type="project" value="TreeGrafter"/>
</dbReference>
<evidence type="ECO:0000256" key="8">
    <source>
        <dbReference type="ARBA" id="ARBA00067337"/>
    </source>
</evidence>
<dbReference type="STRING" id="515897.SAMN05421849_2191"/>
<dbReference type="PANTHER" id="PTHR48111">
    <property type="entry name" value="REGULATOR OF RPOS"/>
    <property type="match status" value="1"/>
</dbReference>
<feature type="modified residue" description="4-aspartylphosphate" evidence="9">
    <location>
        <position position="57"/>
    </location>
</feature>
<dbReference type="PROSITE" id="PS51755">
    <property type="entry name" value="OMPR_PHOB"/>
    <property type="match status" value="1"/>
</dbReference>
<dbReference type="FunFam" id="1.10.10.10:FF:000099">
    <property type="entry name" value="Two-component system response regulator TorR"/>
    <property type="match status" value="1"/>
</dbReference>
<evidence type="ECO:0000256" key="9">
    <source>
        <dbReference type="PROSITE-ProRule" id="PRU00169"/>
    </source>
</evidence>
<feature type="domain" description="Response regulatory" evidence="11">
    <location>
        <begin position="8"/>
        <end position="121"/>
    </location>
</feature>
<dbReference type="InterPro" id="IPR016032">
    <property type="entry name" value="Sig_transdc_resp-reg_C-effctor"/>
</dbReference>
<keyword evidence="5" id="KW-0805">Transcription regulation</keyword>
<dbReference type="GO" id="GO:0005829">
    <property type="term" value="C:cytosol"/>
    <property type="evidence" value="ECO:0007669"/>
    <property type="project" value="TreeGrafter"/>
</dbReference>
<dbReference type="SUPFAM" id="SSF46894">
    <property type="entry name" value="C-terminal effector domain of the bipartite response regulators"/>
    <property type="match status" value="1"/>
</dbReference>
<dbReference type="GO" id="GO:0032993">
    <property type="term" value="C:protein-DNA complex"/>
    <property type="evidence" value="ECO:0007669"/>
    <property type="project" value="TreeGrafter"/>
</dbReference>
<sequence>MTMRDTPHILIIEDEPVTRATLAAYLDQSGYRISVADDAAAAEAILAADPADLLLIDVNLSGKDGLQITREQRAISEVGIILISALTEDVDRIVGLEIGADDYVCKPFNRRELLARIKNLLRRTTQLRHVNNRTLRFEGFVFDILTRQLHDPKGRLIPLTRGEYEILRALAAQPGEVLSRDALLHAMARRHESGSDRTIDVLIRRLRQKLGDDPRAARFITTSHGEGYVFTANMG</sequence>
<dbReference type="GO" id="GO:0006355">
    <property type="term" value="P:regulation of DNA-templated transcription"/>
    <property type="evidence" value="ECO:0007669"/>
    <property type="project" value="InterPro"/>
</dbReference>
<dbReference type="Pfam" id="PF00486">
    <property type="entry name" value="Trans_reg_C"/>
    <property type="match status" value="1"/>
</dbReference>
<dbReference type="InterPro" id="IPR039420">
    <property type="entry name" value="WalR-like"/>
</dbReference>
<protein>
    <recommendedName>
        <fullName evidence="8">Regulatory protein VirG</fullName>
    </recommendedName>
</protein>
<evidence type="ECO:0000256" key="7">
    <source>
        <dbReference type="ARBA" id="ARBA00023163"/>
    </source>
</evidence>
<comment type="subcellular location">
    <subcellularLocation>
        <location evidence="1">Cytoplasm</location>
    </subcellularLocation>
</comment>
<dbReference type="OrthoDB" id="9802426at2"/>
<dbReference type="PANTHER" id="PTHR48111:SF58">
    <property type="entry name" value="TORCAD OPERON TRANSCRIPTIONAL REGULATORY PROTEIN TORR"/>
    <property type="match status" value="1"/>
</dbReference>
<dbReference type="SUPFAM" id="SSF52172">
    <property type="entry name" value="CheY-like"/>
    <property type="match status" value="1"/>
</dbReference>
<gene>
    <name evidence="13" type="ORF">SAMN05421849_2191</name>
</gene>
<evidence type="ECO:0000256" key="10">
    <source>
        <dbReference type="PROSITE-ProRule" id="PRU01091"/>
    </source>
</evidence>
<evidence type="ECO:0000259" key="12">
    <source>
        <dbReference type="PROSITE" id="PS51755"/>
    </source>
</evidence>
<keyword evidence="7" id="KW-0804">Transcription</keyword>
<keyword evidence="14" id="KW-1185">Reference proteome</keyword>
<name>A0A1R3X478_9RHOB</name>
<evidence type="ECO:0000256" key="2">
    <source>
        <dbReference type="ARBA" id="ARBA00022490"/>
    </source>
</evidence>
<evidence type="ECO:0000313" key="13">
    <source>
        <dbReference type="EMBL" id="SIT84814.1"/>
    </source>
</evidence>
<dbReference type="GO" id="GO:0000156">
    <property type="term" value="F:phosphorelay response regulator activity"/>
    <property type="evidence" value="ECO:0007669"/>
    <property type="project" value="TreeGrafter"/>
</dbReference>
<dbReference type="Gene3D" id="3.40.50.2300">
    <property type="match status" value="1"/>
</dbReference>
<evidence type="ECO:0000259" key="11">
    <source>
        <dbReference type="PROSITE" id="PS50110"/>
    </source>
</evidence>
<feature type="domain" description="OmpR/PhoB-type" evidence="12">
    <location>
        <begin position="132"/>
        <end position="232"/>
    </location>
</feature>
<keyword evidence="6 10" id="KW-0238">DNA-binding</keyword>
<evidence type="ECO:0000256" key="1">
    <source>
        <dbReference type="ARBA" id="ARBA00004496"/>
    </source>
</evidence>
<dbReference type="EMBL" id="FTPS01000001">
    <property type="protein sequence ID" value="SIT84814.1"/>
    <property type="molecule type" value="Genomic_DNA"/>
</dbReference>
<dbReference type="Proteomes" id="UP000192455">
    <property type="component" value="Unassembled WGS sequence"/>
</dbReference>
<dbReference type="SMART" id="SM00448">
    <property type="entry name" value="REC"/>
    <property type="match status" value="1"/>
</dbReference>
<evidence type="ECO:0000256" key="4">
    <source>
        <dbReference type="ARBA" id="ARBA00023012"/>
    </source>
</evidence>
<keyword evidence="2" id="KW-0963">Cytoplasm</keyword>
<accession>A0A1R3X478</accession>
<dbReference type="RefSeq" id="WP_143733046.1">
    <property type="nucleotide sequence ID" value="NZ_FTPS01000001.1"/>
</dbReference>
<dbReference type="InterPro" id="IPR036388">
    <property type="entry name" value="WH-like_DNA-bd_sf"/>
</dbReference>
<evidence type="ECO:0000256" key="6">
    <source>
        <dbReference type="ARBA" id="ARBA00023125"/>
    </source>
</evidence>
<dbReference type="Gene3D" id="1.10.10.10">
    <property type="entry name" value="Winged helix-like DNA-binding domain superfamily/Winged helix DNA-binding domain"/>
    <property type="match status" value="1"/>
</dbReference>
<evidence type="ECO:0000256" key="5">
    <source>
        <dbReference type="ARBA" id="ARBA00023015"/>
    </source>
</evidence>
<keyword evidence="4" id="KW-0902">Two-component regulatory system</keyword>
<dbReference type="InterPro" id="IPR001867">
    <property type="entry name" value="OmpR/PhoB-type_DNA-bd"/>
</dbReference>
<reference evidence="13 14" key="1">
    <citation type="submission" date="2017-01" db="EMBL/GenBank/DDBJ databases">
        <authorList>
            <person name="Mah S.A."/>
            <person name="Swanson W.J."/>
            <person name="Moy G.W."/>
            <person name="Vacquier V.D."/>
        </authorList>
    </citation>
    <scope>NUCLEOTIDE SEQUENCE [LARGE SCALE GENOMIC DNA]</scope>
    <source>
        <strain evidence="13 14">DSM 21219</strain>
    </source>
</reference>
<organism evidence="13 14">
    <name type="scientific">Pontibaca methylaminivorans</name>
    <dbReference type="NCBI Taxonomy" id="515897"/>
    <lineage>
        <taxon>Bacteria</taxon>
        <taxon>Pseudomonadati</taxon>
        <taxon>Pseudomonadota</taxon>
        <taxon>Alphaproteobacteria</taxon>
        <taxon>Rhodobacterales</taxon>
        <taxon>Roseobacteraceae</taxon>
        <taxon>Pontibaca</taxon>
    </lineage>
</organism>
<dbReference type="SMART" id="SM00862">
    <property type="entry name" value="Trans_reg_C"/>
    <property type="match status" value="1"/>
</dbReference>
<proteinExistence type="predicted"/>
<evidence type="ECO:0000256" key="3">
    <source>
        <dbReference type="ARBA" id="ARBA00022553"/>
    </source>
</evidence>
<dbReference type="InterPro" id="IPR001789">
    <property type="entry name" value="Sig_transdc_resp-reg_receiver"/>
</dbReference>